<accession>A0ABU5NBK3</accession>
<evidence type="ECO:0000256" key="1">
    <source>
        <dbReference type="ARBA" id="ARBA00004651"/>
    </source>
</evidence>
<name>A0ABU5NBK3_9RICK</name>
<keyword evidence="5 7" id="KW-1133">Transmembrane helix</keyword>
<feature type="transmembrane region" description="Helical" evidence="7">
    <location>
        <begin position="18"/>
        <end position="36"/>
    </location>
</feature>
<feature type="transmembrane region" description="Helical" evidence="7">
    <location>
        <begin position="167"/>
        <end position="185"/>
    </location>
</feature>
<comment type="subcellular location">
    <subcellularLocation>
        <location evidence="1">Cell membrane</location>
        <topology evidence="1">Multi-pass membrane protein</topology>
    </subcellularLocation>
</comment>
<evidence type="ECO:0000256" key="3">
    <source>
        <dbReference type="ARBA" id="ARBA00022475"/>
    </source>
</evidence>
<evidence type="ECO:0000313" key="11">
    <source>
        <dbReference type="Proteomes" id="UP001291687"/>
    </source>
</evidence>
<organism evidence="10 11">
    <name type="scientific">Candidatus Megaera venefica</name>
    <dbReference type="NCBI Taxonomy" id="2055910"/>
    <lineage>
        <taxon>Bacteria</taxon>
        <taxon>Pseudomonadati</taxon>
        <taxon>Pseudomonadota</taxon>
        <taxon>Alphaproteobacteria</taxon>
        <taxon>Rickettsiales</taxon>
        <taxon>Rickettsiaceae</taxon>
        <taxon>Candidatus Megaera</taxon>
    </lineage>
</organism>
<keyword evidence="6 7" id="KW-0472">Membrane</keyword>
<dbReference type="InterPro" id="IPR050616">
    <property type="entry name" value="CPA3_Na-H_Antiporter_A"/>
</dbReference>
<dbReference type="PANTHER" id="PTHR43373:SF1">
    <property type="entry name" value="NA(+)_H(+) ANTIPORTER SUBUNIT A"/>
    <property type="match status" value="1"/>
</dbReference>
<evidence type="ECO:0000256" key="2">
    <source>
        <dbReference type="ARBA" id="ARBA00022448"/>
    </source>
</evidence>
<keyword evidence="4 7" id="KW-0812">Transmembrane</keyword>
<proteinExistence type="predicted"/>
<dbReference type="Pfam" id="PF13244">
    <property type="entry name" value="MbhD"/>
    <property type="match status" value="1"/>
</dbReference>
<dbReference type="PANTHER" id="PTHR43373">
    <property type="entry name" value="NA(+)/H(+) ANTIPORTER SUBUNIT"/>
    <property type="match status" value="1"/>
</dbReference>
<comment type="caution">
    <text evidence="10">The sequence shown here is derived from an EMBL/GenBank/DDBJ whole genome shotgun (WGS) entry which is preliminary data.</text>
</comment>
<dbReference type="EMBL" id="JARJFB010000023">
    <property type="protein sequence ID" value="MEA0970512.1"/>
    <property type="molecule type" value="Genomic_DNA"/>
</dbReference>
<evidence type="ECO:0000313" key="10">
    <source>
        <dbReference type="EMBL" id="MEA0970512.1"/>
    </source>
</evidence>
<evidence type="ECO:0000259" key="9">
    <source>
        <dbReference type="Pfam" id="PF20501"/>
    </source>
</evidence>
<feature type="transmembrane region" description="Helical" evidence="7">
    <location>
        <begin position="43"/>
        <end position="61"/>
    </location>
</feature>
<feature type="transmembrane region" description="Helical" evidence="7">
    <location>
        <begin position="67"/>
        <end position="89"/>
    </location>
</feature>
<dbReference type="InterPro" id="IPR046806">
    <property type="entry name" value="MrpA_C/MbhE"/>
</dbReference>
<evidence type="ECO:0000256" key="6">
    <source>
        <dbReference type="ARBA" id="ARBA00023136"/>
    </source>
</evidence>
<dbReference type="Proteomes" id="UP001291687">
    <property type="component" value="Unassembled WGS sequence"/>
</dbReference>
<dbReference type="InterPro" id="IPR025383">
    <property type="entry name" value="MrpA_C/MbhD"/>
</dbReference>
<feature type="domain" description="MrpA C-terminal/MbhE" evidence="9">
    <location>
        <begin position="111"/>
        <end position="186"/>
    </location>
</feature>
<dbReference type="NCBIfam" id="NF009159">
    <property type="entry name" value="PRK12504.1"/>
    <property type="match status" value="1"/>
</dbReference>
<feature type="domain" description="MrpA C-terminal/MbhD" evidence="8">
    <location>
        <begin position="26"/>
        <end position="85"/>
    </location>
</feature>
<evidence type="ECO:0000259" key="8">
    <source>
        <dbReference type="Pfam" id="PF13244"/>
    </source>
</evidence>
<dbReference type="Pfam" id="PF20501">
    <property type="entry name" value="MbhE"/>
    <property type="match status" value="1"/>
</dbReference>
<sequence>MEEFFTLPFKISFVLDKMLLFIASLVLLITCFWLIISRNLIESIIIMSVFSLFIGICYLFMDAPDVAMTETALGACLSTCVLLNVAKIVGEDTGKLKKLNTLLAAILCSFFVVILTWISLDLPSFGTQDSEVQTHLTKYYLQNTRTDIAIPSFVAAILASYRGYDTLGETTVILIAGLAVLVIVSRKNNHA</sequence>
<gene>
    <name evidence="10" type="ORF">Megvenef_00478</name>
</gene>
<reference evidence="10 11" key="1">
    <citation type="submission" date="2023-03" db="EMBL/GenBank/DDBJ databases">
        <title>Host association and intracellularity evolved multiple times independently in the Rickettsiales.</title>
        <authorList>
            <person name="Castelli M."/>
            <person name="Nardi T."/>
            <person name="Gammuto L."/>
            <person name="Bellinzona G."/>
            <person name="Sabaneyeva E."/>
            <person name="Potekhin A."/>
            <person name="Serra V."/>
            <person name="Petroni G."/>
            <person name="Sassera D."/>
        </authorList>
    </citation>
    <scope>NUCLEOTIDE SEQUENCE [LARGE SCALE GENOMIC DNA]</scope>
    <source>
        <strain evidence="10 11">Sr 2-6</strain>
    </source>
</reference>
<feature type="transmembrane region" description="Helical" evidence="7">
    <location>
        <begin position="101"/>
        <end position="120"/>
    </location>
</feature>
<evidence type="ECO:0000256" key="5">
    <source>
        <dbReference type="ARBA" id="ARBA00022989"/>
    </source>
</evidence>
<protein>
    <submittedName>
        <fullName evidence="10">MnhB-like Na(+)/H(+) antiporter subunit B N-terminal domain protein</fullName>
    </submittedName>
</protein>
<keyword evidence="11" id="KW-1185">Reference proteome</keyword>
<evidence type="ECO:0000256" key="4">
    <source>
        <dbReference type="ARBA" id="ARBA00022692"/>
    </source>
</evidence>
<evidence type="ECO:0000256" key="7">
    <source>
        <dbReference type="SAM" id="Phobius"/>
    </source>
</evidence>
<keyword evidence="3" id="KW-1003">Cell membrane</keyword>
<keyword evidence="2" id="KW-0813">Transport</keyword>